<evidence type="ECO:0000256" key="1">
    <source>
        <dbReference type="SAM" id="Phobius"/>
    </source>
</evidence>
<evidence type="ECO:0000313" key="3">
    <source>
        <dbReference type="Proteomes" id="UP000606600"/>
    </source>
</evidence>
<name>A0ABR7WL08_9SPHI</name>
<comment type="caution">
    <text evidence="2">The sequence shown here is derived from an EMBL/GenBank/DDBJ whole genome shotgun (WGS) entry which is preliminary data.</text>
</comment>
<protein>
    <submittedName>
        <fullName evidence="2">Uncharacterized protein</fullName>
    </submittedName>
</protein>
<feature type="transmembrane region" description="Helical" evidence="1">
    <location>
        <begin position="180"/>
        <end position="202"/>
    </location>
</feature>
<dbReference type="RefSeq" id="WP_191187676.1">
    <property type="nucleotide sequence ID" value="NZ_JACWMY010000002.1"/>
</dbReference>
<keyword evidence="1" id="KW-0812">Transmembrane</keyword>
<accession>A0ABR7WL08</accession>
<evidence type="ECO:0000313" key="2">
    <source>
        <dbReference type="EMBL" id="MBD1363001.1"/>
    </source>
</evidence>
<keyword evidence="3" id="KW-1185">Reference proteome</keyword>
<keyword evidence="1" id="KW-1133">Transmembrane helix</keyword>
<reference evidence="2 3" key="1">
    <citation type="submission" date="2020-09" db="EMBL/GenBank/DDBJ databases">
        <title>Novel species of Mucilaginibacter isolated from a glacier on the Tibetan Plateau.</title>
        <authorList>
            <person name="Liu Q."/>
            <person name="Xin Y.-H."/>
        </authorList>
    </citation>
    <scope>NUCLEOTIDE SEQUENCE [LARGE SCALE GENOMIC DNA]</scope>
    <source>
        <strain evidence="2 3">ZT4R22</strain>
    </source>
</reference>
<gene>
    <name evidence="2" type="ORF">IDJ77_04185</name>
</gene>
<proteinExistence type="predicted"/>
<dbReference type="EMBL" id="JACWMY010000002">
    <property type="protein sequence ID" value="MBD1363001.1"/>
    <property type="molecule type" value="Genomic_DNA"/>
</dbReference>
<feature type="transmembrane region" description="Helical" evidence="1">
    <location>
        <begin position="156"/>
        <end position="174"/>
    </location>
</feature>
<feature type="transmembrane region" description="Helical" evidence="1">
    <location>
        <begin position="12"/>
        <end position="37"/>
    </location>
</feature>
<feature type="transmembrane region" description="Helical" evidence="1">
    <location>
        <begin position="49"/>
        <end position="68"/>
    </location>
</feature>
<keyword evidence="1" id="KW-0472">Membrane</keyword>
<dbReference type="Proteomes" id="UP000606600">
    <property type="component" value="Unassembled WGS sequence"/>
</dbReference>
<sequence>MTTNFTFRDFLVYLMTGLLLLITLGIIFFQIVVNQISCISVQYTFVKDYAVILVIFLIPFIYIVGHIVNTIDFIMMKYYVWLHPLLKTSKWWRWFLKINEFLFYRHRIVFQVVTYWKGNTTPKAFSTTEEFWILCAKLQKDKNYDNAGYWYILNDLFKAVYVIFFAGCLISAIEHKWYELLLFFVLLIFAKIRAHQFACFFVDTVARLSKST</sequence>
<organism evidence="2 3">
    <name type="scientific">Mucilaginibacter pankratovii</name>
    <dbReference type="NCBI Taxonomy" id="2772110"/>
    <lineage>
        <taxon>Bacteria</taxon>
        <taxon>Pseudomonadati</taxon>
        <taxon>Bacteroidota</taxon>
        <taxon>Sphingobacteriia</taxon>
        <taxon>Sphingobacteriales</taxon>
        <taxon>Sphingobacteriaceae</taxon>
        <taxon>Mucilaginibacter</taxon>
    </lineage>
</organism>